<dbReference type="PANTHER" id="PTHR32182">
    <property type="entry name" value="DNA REPLICATION AND REPAIR PROTEIN RECF"/>
    <property type="match status" value="1"/>
</dbReference>
<dbReference type="Proteomes" id="UP000823964">
    <property type="component" value="Unassembled WGS sequence"/>
</dbReference>
<keyword evidence="3 6" id="KW-0547">Nucleotide-binding</keyword>
<dbReference type="InterPro" id="IPR001238">
    <property type="entry name" value="DNA-binding_RecF"/>
</dbReference>
<dbReference type="HAMAP" id="MF_00365">
    <property type="entry name" value="RecF"/>
    <property type="match status" value="1"/>
</dbReference>
<dbReference type="NCBIfam" id="TIGR00611">
    <property type="entry name" value="recf"/>
    <property type="match status" value="1"/>
</dbReference>
<dbReference type="Gene3D" id="3.40.50.300">
    <property type="entry name" value="P-loop containing nucleotide triphosphate hydrolases"/>
    <property type="match status" value="1"/>
</dbReference>
<keyword evidence="2 6" id="KW-0235">DNA replication</keyword>
<feature type="domain" description="Rad50/SbcC-type AAA" evidence="8">
    <location>
        <begin position="6"/>
        <end position="85"/>
    </location>
</feature>
<reference evidence="9" key="2">
    <citation type="submission" date="2021-04" db="EMBL/GenBank/DDBJ databases">
        <authorList>
            <person name="Gilroy R."/>
        </authorList>
    </citation>
    <scope>NUCLEOTIDE SEQUENCE</scope>
    <source>
        <strain evidence="9">14975</strain>
    </source>
</reference>
<dbReference type="GO" id="GO:0003697">
    <property type="term" value="F:single-stranded DNA binding"/>
    <property type="evidence" value="ECO:0007669"/>
    <property type="project" value="UniProtKB-UniRule"/>
</dbReference>
<dbReference type="InterPro" id="IPR042174">
    <property type="entry name" value="RecF_2"/>
</dbReference>
<evidence type="ECO:0000259" key="8">
    <source>
        <dbReference type="Pfam" id="PF13476"/>
    </source>
</evidence>
<dbReference type="GO" id="GO:0016887">
    <property type="term" value="F:ATP hydrolysis activity"/>
    <property type="evidence" value="ECO:0007669"/>
    <property type="project" value="InterPro"/>
</dbReference>
<dbReference type="PANTHER" id="PTHR32182:SF0">
    <property type="entry name" value="DNA REPLICATION AND REPAIR PROTEIN RECF"/>
    <property type="match status" value="1"/>
</dbReference>
<evidence type="ECO:0000313" key="9">
    <source>
        <dbReference type="EMBL" id="HIX19345.1"/>
    </source>
</evidence>
<dbReference type="EMBL" id="DXFQ01000031">
    <property type="protein sequence ID" value="HIX19345.1"/>
    <property type="molecule type" value="Genomic_DNA"/>
</dbReference>
<dbReference type="GO" id="GO:0006302">
    <property type="term" value="P:double-strand break repair"/>
    <property type="evidence" value="ECO:0007669"/>
    <property type="project" value="InterPro"/>
</dbReference>
<dbReference type="GO" id="GO:0000731">
    <property type="term" value="P:DNA synthesis involved in DNA repair"/>
    <property type="evidence" value="ECO:0007669"/>
    <property type="project" value="TreeGrafter"/>
</dbReference>
<dbReference type="Pfam" id="PF13476">
    <property type="entry name" value="AAA_23"/>
    <property type="match status" value="1"/>
</dbReference>
<evidence type="ECO:0000256" key="2">
    <source>
        <dbReference type="ARBA" id="ARBA00022705"/>
    </source>
</evidence>
<sequence length="350" mass="39353">MLNTLRLSQFRCYPSLCWELPAEGALLLGDNAQGKTSLLEAICFALTLHSPRTTRLDRLAQHGCSSFGISLDTTEGKRRVRWRDRHLELSWQGLECRDYADYLREAPPVTWLGNGDIALVRGAAEERRAYLDFLGAQWHPAYREALPAYRKALRSRNALLRHPRRNRAALRSFDELLCRHGSIITELRRRLLELIQPHISDHHSGISQGRELVELHYRPSTELPLDAALARCFDEDERLGFTTLGPHRDDFCLMIGGVEAALFASEGQQRTLATAMRLAEASLLEAETGQAAVLLIDDVFGELDPGRRRSLLERLPAGAQVFITTTHLNWLGADEPPLPVMPIRGAQLGN</sequence>
<evidence type="ECO:0000256" key="4">
    <source>
        <dbReference type="ARBA" id="ARBA00022840"/>
    </source>
</evidence>
<keyword evidence="1 6" id="KW-0963">Cytoplasm</keyword>
<comment type="caution">
    <text evidence="9">The sequence shown here is derived from an EMBL/GenBank/DDBJ whole genome shotgun (WGS) entry which is preliminary data.</text>
</comment>
<dbReference type="GO" id="GO:0006260">
    <property type="term" value="P:DNA replication"/>
    <property type="evidence" value="ECO:0007669"/>
    <property type="project" value="UniProtKB-UniRule"/>
</dbReference>
<keyword evidence="5 6" id="KW-0238">DNA-binding</keyword>
<evidence type="ECO:0000313" key="10">
    <source>
        <dbReference type="Proteomes" id="UP000823964"/>
    </source>
</evidence>
<comment type="similarity">
    <text evidence="6 7">Belongs to the RecF family.</text>
</comment>
<protein>
    <recommendedName>
        <fullName evidence="6 7">DNA replication and repair protein RecF</fullName>
    </recommendedName>
</protein>
<evidence type="ECO:0000256" key="3">
    <source>
        <dbReference type="ARBA" id="ARBA00022741"/>
    </source>
</evidence>
<reference evidence="9" key="1">
    <citation type="journal article" date="2021" name="PeerJ">
        <title>Extensive microbial diversity within the chicken gut microbiome revealed by metagenomics and culture.</title>
        <authorList>
            <person name="Gilroy R."/>
            <person name="Ravi A."/>
            <person name="Getino M."/>
            <person name="Pursley I."/>
            <person name="Horton D.L."/>
            <person name="Alikhan N.F."/>
            <person name="Baker D."/>
            <person name="Gharbi K."/>
            <person name="Hall N."/>
            <person name="Watson M."/>
            <person name="Adriaenssens E.M."/>
            <person name="Foster-Nyarko E."/>
            <person name="Jarju S."/>
            <person name="Secka A."/>
            <person name="Antonio M."/>
            <person name="Oren A."/>
            <person name="Chaudhuri R.R."/>
            <person name="La Ragione R."/>
            <person name="Hildebrand F."/>
            <person name="Pallen M.J."/>
        </authorList>
    </citation>
    <scope>NUCLEOTIDE SEQUENCE</scope>
    <source>
        <strain evidence="9">14975</strain>
    </source>
</reference>
<evidence type="ECO:0000256" key="7">
    <source>
        <dbReference type="RuleBase" id="RU000578"/>
    </source>
</evidence>
<evidence type="ECO:0000256" key="5">
    <source>
        <dbReference type="ARBA" id="ARBA00023125"/>
    </source>
</evidence>
<dbReference type="AlphaFoldDB" id="A0A9D1VAT7"/>
<evidence type="ECO:0000256" key="1">
    <source>
        <dbReference type="ARBA" id="ARBA00022490"/>
    </source>
</evidence>
<comment type="subcellular location">
    <subcellularLocation>
        <location evidence="6 7">Cytoplasm</location>
    </subcellularLocation>
</comment>
<keyword evidence="6 7" id="KW-0742">SOS response</keyword>
<dbReference type="Gene3D" id="1.20.1050.90">
    <property type="entry name" value="RecF/RecN/SMC, N-terminal domain"/>
    <property type="match status" value="1"/>
</dbReference>
<keyword evidence="6 7" id="KW-0227">DNA damage</keyword>
<feature type="binding site" evidence="6">
    <location>
        <begin position="29"/>
        <end position="36"/>
    </location>
    <ligand>
        <name>ATP</name>
        <dbReference type="ChEBI" id="CHEBI:30616"/>
    </ligand>
</feature>
<dbReference type="InterPro" id="IPR027417">
    <property type="entry name" value="P-loop_NTPase"/>
</dbReference>
<dbReference type="SUPFAM" id="SSF52540">
    <property type="entry name" value="P-loop containing nucleoside triphosphate hydrolases"/>
    <property type="match status" value="1"/>
</dbReference>
<dbReference type="InterPro" id="IPR018078">
    <property type="entry name" value="DNA-binding_RecF_CS"/>
</dbReference>
<gene>
    <name evidence="6 9" type="primary">recF</name>
    <name evidence="9" type="ORF">H9862_01930</name>
</gene>
<dbReference type="GO" id="GO:0005524">
    <property type="term" value="F:ATP binding"/>
    <property type="evidence" value="ECO:0007669"/>
    <property type="project" value="UniProtKB-UniRule"/>
</dbReference>
<proteinExistence type="inferred from homology"/>
<name>A0A9D1VAT7_9BACT</name>
<dbReference type="PROSITE" id="PS00618">
    <property type="entry name" value="RECF_2"/>
    <property type="match status" value="1"/>
</dbReference>
<organism evidence="9 10">
    <name type="scientific">Candidatus Akkermansia intestinigallinarum</name>
    <dbReference type="NCBI Taxonomy" id="2838431"/>
    <lineage>
        <taxon>Bacteria</taxon>
        <taxon>Pseudomonadati</taxon>
        <taxon>Verrucomicrobiota</taxon>
        <taxon>Verrucomicrobiia</taxon>
        <taxon>Verrucomicrobiales</taxon>
        <taxon>Akkermansiaceae</taxon>
        <taxon>Akkermansia</taxon>
    </lineage>
</organism>
<keyword evidence="4 6" id="KW-0067">ATP-binding</keyword>
<dbReference type="GO" id="GO:0009432">
    <property type="term" value="P:SOS response"/>
    <property type="evidence" value="ECO:0007669"/>
    <property type="project" value="UniProtKB-UniRule"/>
</dbReference>
<keyword evidence="6 7" id="KW-0234">DNA repair</keyword>
<comment type="function">
    <text evidence="6 7">The RecF protein is involved in DNA metabolism; it is required for DNA replication and normal SOS inducibility. RecF binds preferentially to single-stranded, linear DNA. It also seems to bind ATP.</text>
</comment>
<dbReference type="PROSITE" id="PS00617">
    <property type="entry name" value="RECF_1"/>
    <property type="match status" value="1"/>
</dbReference>
<accession>A0A9D1VAT7</accession>
<dbReference type="InterPro" id="IPR038729">
    <property type="entry name" value="Rad50/SbcC_AAA"/>
</dbReference>
<dbReference type="GO" id="GO:0005737">
    <property type="term" value="C:cytoplasm"/>
    <property type="evidence" value="ECO:0007669"/>
    <property type="project" value="UniProtKB-SubCell"/>
</dbReference>
<evidence type="ECO:0000256" key="6">
    <source>
        <dbReference type="HAMAP-Rule" id="MF_00365"/>
    </source>
</evidence>